<accession>D7AYP6</accession>
<dbReference type="KEGG" id="nda:Ndas_2641"/>
<reference evidence="10 11" key="1">
    <citation type="journal article" date="2010" name="Stand. Genomic Sci.">
        <title>Complete genome sequence of Nocardiopsis dassonvillei type strain (IMRU 509).</title>
        <authorList>
            <person name="Sun H."/>
            <person name="Lapidus A."/>
            <person name="Nolan M."/>
            <person name="Lucas S."/>
            <person name="Del Rio T.G."/>
            <person name="Tice H."/>
            <person name="Cheng J.F."/>
            <person name="Tapia R."/>
            <person name="Han C."/>
            <person name="Goodwin L."/>
            <person name="Pitluck S."/>
            <person name="Pagani I."/>
            <person name="Ivanova N."/>
            <person name="Mavromatis K."/>
            <person name="Mikhailova N."/>
            <person name="Pati A."/>
            <person name="Chen A."/>
            <person name="Palaniappan K."/>
            <person name="Land M."/>
            <person name="Hauser L."/>
            <person name="Chang Y.J."/>
            <person name="Jeffries C.D."/>
            <person name="Djao O.D."/>
            <person name="Rohde M."/>
            <person name="Sikorski J."/>
            <person name="Goker M."/>
            <person name="Woyke T."/>
            <person name="Bristow J."/>
            <person name="Eisen J.A."/>
            <person name="Markowitz V."/>
            <person name="Hugenholtz P."/>
            <person name="Kyrpides N.C."/>
            <person name="Klenk H.P."/>
        </authorList>
    </citation>
    <scope>NUCLEOTIDE SEQUENCE [LARGE SCALE GENOMIC DNA]</scope>
    <source>
        <strain evidence="11">ATCC 23218 / DSM 43111 / CIP 107115 / JCM 7437 / KCTC 9190 / NBRC 14626 / NCTC 10488 / NRRL B-5397 / IMRU 509</strain>
    </source>
</reference>
<dbReference type="PANTHER" id="PTHR21716:SF53">
    <property type="entry name" value="PERMEASE PERM-RELATED"/>
    <property type="match status" value="1"/>
</dbReference>
<evidence type="ECO:0000256" key="9">
    <source>
        <dbReference type="SAM" id="Phobius"/>
    </source>
</evidence>
<comment type="subcellular location">
    <subcellularLocation>
        <location evidence="1">Cell membrane</location>
        <topology evidence="1">Multi-pass membrane protein</topology>
    </subcellularLocation>
</comment>
<dbReference type="GeneID" id="91485209"/>
<gene>
    <name evidence="10" type="ordered locus">Ndas_2641</name>
</gene>
<dbReference type="HOGENOM" id="CLU_031275_6_2_11"/>
<dbReference type="GO" id="GO:0005886">
    <property type="term" value="C:plasma membrane"/>
    <property type="evidence" value="ECO:0007669"/>
    <property type="project" value="UniProtKB-SubCell"/>
</dbReference>
<evidence type="ECO:0000256" key="7">
    <source>
        <dbReference type="ARBA" id="ARBA00023136"/>
    </source>
</evidence>
<evidence type="ECO:0000256" key="5">
    <source>
        <dbReference type="ARBA" id="ARBA00022692"/>
    </source>
</evidence>
<keyword evidence="11" id="KW-1185">Reference proteome</keyword>
<dbReference type="Proteomes" id="UP000002219">
    <property type="component" value="Chromosome 1"/>
</dbReference>
<sequence>MHTSTTPPGSARPDRGGGMPRWLPRAMLLALWLVTAFGLTLWLFVRLQSLIMLLLISLFLALALEPAVNWLHRHRWPRGPATGLVMLLVLALTVVFLSLLGSMLVGQILAFVSEIPAMIRAALAWVNTTFDTSYSPTTLLNEISSASGLIEQYASGIANNVWGAGTTVLALLFNALTIALFTFYLCADGPRFRRVICSVLPPRTQREVLRAWEIAITKTGGYLYSRALLALVCSGAHYVVLVALDIPFAFALALWVGVLSQFIPTVGTYIGGVVPVLVALMEGIWPAVWVLVFIVVYQQFENYLLQPRITARTLDMHPAVAFGSVLAGVAILGAPGALLALPMGASMQAFLGTYIRRYEVAEHPLLSDAEEDGKGGKPSPDPVAPVSEGDGGDARPPGPREREGGEGP</sequence>
<dbReference type="STRING" id="446468.Ndas_2641"/>
<keyword evidence="5 9" id="KW-0812">Transmembrane</keyword>
<comment type="similarity">
    <text evidence="2">Belongs to the autoinducer-2 exporter (AI-2E) (TC 2.A.86) family.</text>
</comment>
<protein>
    <recommendedName>
        <fullName evidence="12">AI-2E family transporter</fullName>
    </recommendedName>
</protein>
<keyword evidence="6 9" id="KW-1133">Transmembrane helix</keyword>
<dbReference type="PANTHER" id="PTHR21716">
    <property type="entry name" value="TRANSMEMBRANE PROTEIN"/>
    <property type="match status" value="1"/>
</dbReference>
<evidence type="ECO:0000313" key="11">
    <source>
        <dbReference type="Proteomes" id="UP000002219"/>
    </source>
</evidence>
<keyword evidence="4" id="KW-1003">Cell membrane</keyword>
<feature type="transmembrane region" description="Helical" evidence="9">
    <location>
        <begin position="22"/>
        <end position="44"/>
    </location>
</feature>
<dbReference type="AlphaFoldDB" id="D7AYP6"/>
<proteinExistence type="inferred from homology"/>
<feature type="region of interest" description="Disordered" evidence="8">
    <location>
        <begin position="366"/>
        <end position="408"/>
    </location>
</feature>
<dbReference type="GO" id="GO:0055085">
    <property type="term" value="P:transmembrane transport"/>
    <property type="evidence" value="ECO:0007669"/>
    <property type="project" value="TreeGrafter"/>
</dbReference>
<keyword evidence="7 9" id="KW-0472">Membrane</keyword>
<evidence type="ECO:0000256" key="6">
    <source>
        <dbReference type="ARBA" id="ARBA00022989"/>
    </source>
</evidence>
<dbReference type="InterPro" id="IPR002549">
    <property type="entry name" value="AI-2E-like"/>
</dbReference>
<dbReference type="EMBL" id="CP002040">
    <property type="protein sequence ID" value="ADH68058.1"/>
    <property type="molecule type" value="Genomic_DNA"/>
</dbReference>
<feature type="transmembrane region" description="Helical" evidence="9">
    <location>
        <begin position="318"/>
        <end position="341"/>
    </location>
</feature>
<feature type="compositionally biased region" description="Basic and acidic residues" evidence="8">
    <location>
        <begin position="398"/>
        <end position="408"/>
    </location>
</feature>
<evidence type="ECO:0000313" key="10">
    <source>
        <dbReference type="EMBL" id="ADH68058.1"/>
    </source>
</evidence>
<dbReference type="eggNOG" id="COG0628">
    <property type="taxonomic scope" value="Bacteria"/>
</dbReference>
<evidence type="ECO:0000256" key="4">
    <source>
        <dbReference type="ARBA" id="ARBA00022475"/>
    </source>
</evidence>
<feature type="transmembrane region" description="Helical" evidence="9">
    <location>
        <begin position="228"/>
        <end position="256"/>
    </location>
</feature>
<keyword evidence="3" id="KW-0813">Transport</keyword>
<evidence type="ECO:0000256" key="8">
    <source>
        <dbReference type="SAM" id="MobiDB-lite"/>
    </source>
</evidence>
<evidence type="ECO:0000256" key="3">
    <source>
        <dbReference type="ARBA" id="ARBA00022448"/>
    </source>
</evidence>
<evidence type="ECO:0008006" key="12">
    <source>
        <dbReference type="Google" id="ProtNLM"/>
    </source>
</evidence>
<evidence type="ECO:0000256" key="1">
    <source>
        <dbReference type="ARBA" id="ARBA00004651"/>
    </source>
</evidence>
<feature type="transmembrane region" description="Helical" evidence="9">
    <location>
        <begin position="276"/>
        <end position="297"/>
    </location>
</feature>
<feature type="transmembrane region" description="Helical" evidence="9">
    <location>
        <begin position="50"/>
        <end position="71"/>
    </location>
</feature>
<evidence type="ECO:0000256" key="2">
    <source>
        <dbReference type="ARBA" id="ARBA00009773"/>
    </source>
</evidence>
<feature type="transmembrane region" description="Helical" evidence="9">
    <location>
        <begin position="161"/>
        <end position="186"/>
    </location>
</feature>
<name>D7AYP6_NOCDD</name>
<feature type="transmembrane region" description="Helical" evidence="9">
    <location>
        <begin position="83"/>
        <end position="110"/>
    </location>
</feature>
<organism evidence="10 11">
    <name type="scientific">Nocardiopsis dassonvillei (strain ATCC 23218 / DSM 43111 / CIP 107115 / JCM 7437 / KCTC 9190 / NBRC 14626 / NCTC 10488 / NRRL B-5397 / IMRU 509)</name>
    <name type="common">Actinomadura dassonvillei</name>
    <dbReference type="NCBI Taxonomy" id="446468"/>
    <lineage>
        <taxon>Bacteria</taxon>
        <taxon>Bacillati</taxon>
        <taxon>Actinomycetota</taxon>
        <taxon>Actinomycetes</taxon>
        <taxon>Streptosporangiales</taxon>
        <taxon>Nocardiopsidaceae</taxon>
        <taxon>Nocardiopsis</taxon>
    </lineage>
</organism>
<dbReference type="RefSeq" id="WP_013153665.1">
    <property type="nucleotide sequence ID" value="NC_014210.1"/>
</dbReference>
<dbReference type="Pfam" id="PF01594">
    <property type="entry name" value="AI-2E_transport"/>
    <property type="match status" value="1"/>
</dbReference>